<feature type="compositionally biased region" description="Low complexity" evidence="5">
    <location>
        <begin position="12"/>
        <end position="26"/>
    </location>
</feature>
<dbReference type="SMART" id="SM00086">
    <property type="entry name" value="PAC"/>
    <property type="match status" value="1"/>
</dbReference>
<dbReference type="HOGENOM" id="CLU_010044_2_1_1"/>
<evidence type="ECO:0000313" key="9">
    <source>
        <dbReference type="Proteomes" id="UP000015104"/>
    </source>
</evidence>
<dbReference type="EnsemblMetazoa" id="tetur08g07600.1">
    <property type="protein sequence ID" value="tetur08g07600.1"/>
    <property type="gene ID" value="tetur08g07600"/>
</dbReference>
<proteinExistence type="predicted"/>
<sequence length="743" mass="83461">MSSSGRSRRSQIDSSSVASSDGFGDDNLSIDVERDEVKRKSRNLSEKKRRDQFNMLINELCSMVNLDPSEDIGSSGNKKMDKSSVLRATITFLKNHTEETKHHANEIGEDNCQPDNSASSGFINSWKPSFLSTEEFSHLSLEALDAFILVFEADSEGKIIYASESIFPLLGISSSYLSNKSSTSSSAPGLSSVASNSSLMTINIDNDANHGGISVYDIIHEKEKSALRKLVIEAVSSGKTDDEYFYELVRLVGTFRKIDDYMGYGVPKNCFMTICRLQTPKLLKELRILAPLSNDYGAIKNNEFISRHSLEWKFLFLDHRAPMIIGYLPFEVLGTSGYDYYHWDDLDLVVAGHQRLMQIGSGESCYYRFLTKGQQWIWLRTKYFITYHMWNSKPEFVVCTHTVIDFDERLGNNLKDDSRQNDSGKVNQDTNSSRNITSSDLIKSKTPQWSINEFNEGINDQSIYISEKTGVTYPVPNDSNGSTTYSMNSNMMAVAIEGSLSLASSSNSSADYILNNSMYEPSPYLINQTSTTQPQQQHQATITHNMVEQPKQSTSHIVQQNPQPQTHHLSHHQPKQCQQQQQHQPSTISPVSYHQQVSQDFGNTSVIPQTDPMVPNSIVSVAQYANMSTGNSQVSYANLQESLQKKHQILQKQIKEQQEELRRVSEQLMLVQVVNPPLNSQEATIKSSSDLTLLQSVTQTHNIQSLQPSLTNETLNRVDNDLSSVGAIYTDLSCPDHTMISRE</sequence>
<dbReference type="InterPro" id="IPR047230">
    <property type="entry name" value="CLOCK-like"/>
</dbReference>
<feature type="region of interest" description="Disordered" evidence="5">
    <location>
        <begin position="1"/>
        <end position="43"/>
    </location>
</feature>
<dbReference type="GO" id="GO:0046983">
    <property type="term" value="F:protein dimerization activity"/>
    <property type="evidence" value="ECO:0007669"/>
    <property type="project" value="InterPro"/>
</dbReference>
<dbReference type="GO" id="GO:1990513">
    <property type="term" value="C:CLOCK-BMAL transcription complex"/>
    <property type="evidence" value="ECO:0007669"/>
    <property type="project" value="TreeGrafter"/>
</dbReference>
<dbReference type="Proteomes" id="UP000015104">
    <property type="component" value="Unassembled WGS sequence"/>
</dbReference>
<evidence type="ECO:0000256" key="3">
    <source>
        <dbReference type="ARBA" id="ARBA00023242"/>
    </source>
</evidence>
<dbReference type="GO" id="GO:0045944">
    <property type="term" value="P:positive regulation of transcription by RNA polymerase II"/>
    <property type="evidence" value="ECO:0007669"/>
    <property type="project" value="UniProtKB-ARBA"/>
</dbReference>
<keyword evidence="9" id="KW-1185">Reference proteome</keyword>
<dbReference type="SMART" id="SM00091">
    <property type="entry name" value="PAS"/>
    <property type="match status" value="2"/>
</dbReference>
<feature type="compositionally biased region" description="Polar residues" evidence="5">
    <location>
        <begin position="585"/>
        <end position="595"/>
    </location>
</feature>
<feature type="domain" description="BHLH" evidence="7">
    <location>
        <begin position="37"/>
        <end position="96"/>
    </location>
</feature>
<keyword evidence="4" id="KW-0175">Coiled coil</keyword>
<protein>
    <recommendedName>
        <fullName evidence="10">Clock</fullName>
    </recommendedName>
</protein>
<dbReference type="InterPro" id="IPR011598">
    <property type="entry name" value="bHLH_dom"/>
</dbReference>
<keyword evidence="1" id="KW-0677">Repeat</keyword>
<feature type="coiled-coil region" evidence="4">
    <location>
        <begin position="640"/>
        <end position="667"/>
    </location>
</feature>
<dbReference type="GO" id="GO:0000978">
    <property type="term" value="F:RNA polymerase II cis-regulatory region sequence-specific DNA binding"/>
    <property type="evidence" value="ECO:0007669"/>
    <property type="project" value="TreeGrafter"/>
</dbReference>
<evidence type="ECO:0000256" key="2">
    <source>
        <dbReference type="ARBA" id="ARBA00023108"/>
    </source>
</evidence>
<feature type="compositionally biased region" description="Polar residues" evidence="5">
    <location>
        <begin position="549"/>
        <end position="567"/>
    </location>
</feature>
<feature type="compositionally biased region" description="Basic and acidic residues" evidence="5">
    <location>
        <begin position="31"/>
        <end position="43"/>
    </location>
</feature>
<feature type="region of interest" description="Disordered" evidence="5">
    <location>
        <begin position="549"/>
        <end position="595"/>
    </location>
</feature>
<dbReference type="CDD" id="cd00130">
    <property type="entry name" value="PAS"/>
    <property type="match status" value="1"/>
</dbReference>
<dbReference type="SUPFAM" id="SSF47459">
    <property type="entry name" value="HLH, helix-loop-helix DNA-binding domain"/>
    <property type="match status" value="1"/>
</dbReference>
<dbReference type="Gene3D" id="4.10.280.10">
    <property type="entry name" value="Helix-loop-helix DNA-binding domain"/>
    <property type="match status" value="1"/>
</dbReference>
<evidence type="ECO:0000256" key="5">
    <source>
        <dbReference type="SAM" id="MobiDB-lite"/>
    </source>
</evidence>
<evidence type="ECO:0000313" key="8">
    <source>
        <dbReference type="EnsemblMetazoa" id="tetur08g07600.1"/>
    </source>
</evidence>
<feature type="compositionally biased region" description="Low complexity" evidence="5">
    <location>
        <begin position="575"/>
        <end position="584"/>
    </location>
</feature>
<dbReference type="GO" id="GO:0032922">
    <property type="term" value="P:circadian regulation of gene expression"/>
    <property type="evidence" value="ECO:0007669"/>
    <property type="project" value="InterPro"/>
</dbReference>
<dbReference type="AlphaFoldDB" id="T1KCH1"/>
<evidence type="ECO:0000256" key="1">
    <source>
        <dbReference type="ARBA" id="ARBA00022737"/>
    </source>
</evidence>
<accession>T1KCH1</accession>
<dbReference type="PROSITE" id="PS50112">
    <property type="entry name" value="PAS"/>
    <property type="match status" value="1"/>
</dbReference>
<dbReference type="SUPFAM" id="SSF55785">
    <property type="entry name" value="PYP-like sensor domain (PAS domain)"/>
    <property type="match status" value="1"/>
</dbReference>
<dbReference type="InterPro" id="IPR000014">
    <property type="entry name" value="PAS"/>
</dbReference>
<feature type="domain" description="PAS" evidence="6">
    <location>
        <begin position="150"/>
        <end position="238"/>
    </location>
</feature>
<dbReference type="eggNOG" id="KOG3561">
    <property type="taxonomic scope" value="Eukaryota"/>
</dbReference>
<organism evidence="8 9">
    <name type="scientific">Tetranychus urticae</name>
    <name type="common">Two-spotted spider mite</name>
    <dbReference type="NCBI Taxonomy" id="32264"/>
    <lineage>
        <taxon>Eukaryota</taxon>
        <taxon>Metazoa</taxon>
        <taxon>Ecdysozoa</taxon>
        <taxon>Arthropoda</taxon>
        <taxon>Chelicerata</taxon>
        <taxon>Arachnida</taxon>
        <taxon>Acari</taxon>
        <taxon>Acariformes</taxon>
        <taxon>Trombidiformes</taxon>
        <taxon>Prostigmata</taxon>
        <taxon>Eleutherengona</taxon>
        <taxon>Raphignathae</taxon>
        <taxon>Tetranychoidea</taxon>
        <taxon>Tetranychidae</taxon>
        <taxon>Tetranychus</taxon>
    </lineage>
</organism>
<dbReference type="InterPro" id="IPR001610">
    <property type="entry name" value="PAC"/>
</dbReference>
<dbReference type="InterPro" id="IPR036638">
    <property type="entry name" value="HLH_DNA-bd_sf"/>
</dbReference>
<name>T1KCH1_TETUR</name>
<dbReference type="PANTHER" id="PTHR46055:SF3">
    <property type="entry name" value="CIRCADIAN LOCOMOTER OUTPUT CYCLES PROTEIN KAPUT"/>
    <property type="match status" value="1"/>
</dbReference>
<feature type="region of interest" description="Disordered" evidence="5">
    <location>
        <begin position="414"/>
        <end position="439"/>
    </location>
</feature>
<dbReference type="Pfam" id="PF00010">
    <property type="entry name" value="HLH"/>
    <property type="match status" value="1"/>
</dbReference>
<dbReference type="SMART" id="SM00353">
    <property type="entry name" value="HLH"/>
    <property type="match status" value="1"/>
</dbReference>
<reference evidence="9" key="1">
    <citation type="submission" date="2011-08" db="EMBL/GenBank/DDBJ databases">
        <authorList>
            <person name="Rombauts S."/>
        </authorList>
    </citation>
    <scope>NUCLEOTIDE SEQUENCE</scope>
    <source>
        <strain evidence="9">London</strain>
    </source>
</reference>
<dbReference type="InterPro" id="IPR035965">
    <property type="entry name" value="PAS-like_dom_sf"/>
</dbReference>
<evidence type="ECO:0000259" key="6">
    <source>
        <dbReference type="PROSITE" id="PS50112"/>
    </source>
</evidence>
<evidence type="ECO:0008006" key="10">
    <source>
        <dbReference type="Google" id="ProtNLM"/>
    </source>
</evidence>
<keyword evidence="3" id="KW-0539">Nucleus</keyword>
<feature type="compositionally biased region" description="Polar residues" evidence="5">
    <location>
        <begin position="423"/>
        <end position="439"/>
    </location>
</feature>
<dbReference type="GO" id="GO:0000981">
    <property type="term" value="F:DNA-binding transcription factor activity, RNA polymerase II-specific"/>
    <property type="evidence" value="ECO:0007669"/>
    <property type="project" value="InterPro"/>
</dbReference>
<dbReference type="PROSITE" id="PS50888">
    <property type="entry name" value="BHLH"/>
    <property type="match status" value="1"/>
</dbReference>
<keyword evidence="2" id="KW-0090">Biological rhythms</keyword>
<dbReference type="EMBL" id="CAEY01001960">
    <property type="status" value="NOT_ANNOTATED_CDS"/>
    <property type="molecule type" value="Genomic_DNA"/>
</dbReference>
<evidence type="ECO:0000259" key="7">
    <source>
        <dbReference type="PROSITE" id="PS50888"/>
    </source>
</evidence>
<evidence type="ECO:0000256" key="4">
    <source>
        <dbReference type="SAM" id="Coils"/>
    </source>
</evidence>
<dbReference type="Pfam" id="PF14598">
    <property type="entry name" value="PAS_11"/>
    <property type="match status" value="1"/>
</dbReference>
<dbReference type="PANTHER" id="PTHR46055">
    <property type="entry name" value="CIRCADIAN LOCOMOTER OUTPUT CYCLES PROTEIN KAPUT"/>
    <property type="match status" value="1"/>
</dbReference>
<dbReference type="Gene3D" id="3.30.450.20">
    <property type="entry name" value="PAS domain"/>
    <property type="match status" value="2"/>
</dbReference>
<reference evidence="8" key="2">
    <citation type="submission" date="2015-06" db="UniProtKB">
        <authorList>
            <consortium name="EnsemblMetazoa"/>
        </authorList>
    </citation>
    <scope>IDENTIFICATION</scope>
</reference>
<dbReference type="STRING" id="32264.T1KCH1"/>